<dbReference type="AlphaFoldDB" id="A0A2X0NXD2"/>
<dbReference type="Proteomes" id="UP000249464">
    <property type="component" value="Unassembled WGS sequence"/>
</dbReference>
<keyword evidence="2" id="KW-1185">Reference proteome</keyword>
<reference evidence="1 2" key="1">
    <citation type="submission" date="2016-11" db="EMBL/GenBank/DDBJ databases">
        <authorList>
            <person name="Jaros S."/>
            <person name="Januszkiewicz K."/>
            <person name="Wedrychowicz H."/>
        </authorList>
    </citation>
    <scope>NUCLEOTIDE SEQUENCE [LARGE SCALE GENOMIC DNA]</scope>
</reference>
<sequence length="288" mass="30255">MQHAVSESVPICAKTNACPVVANVVSICNSFGACGFTCNGVLQKSGGACACDPTQCLRGARATLICNTSRVCDLLCDAGFSKVNGVCTPTPCVPSQYPQANNARSICSHDRCNFQCSAGFSKVDGKCTTVFNPAKVPRGARATPICIAPGACNLLCCNSGFTKVDGQCVRPPCDPYQNPSIAYGTAICSRDKCDVQCNDGFRKSNGACVSEATVASVQACAAYCLLRSCASFAFYDGNQCRIQLESGGFERFRFVGEVVHGIPGQCADLAKNVPIRAAKQGCTNLQVW</sequence>
<dbReference type="EMBL" id="FQNC01000042">
    <property type="protein sequence ID" value="SGY37669.1"/>
    <property type="molecule type" value="Genomic_DNA"/>
</dbReference>
<evidence type="ECO:0000313" key="1">
    <source>
        <dbReference type="EMBL" id="SGY37669.1"/>
    </source>
</evidence>
<proteinExistence type="predicted"/>
<dbReference type="STRING" id="796604.A0A2X0NXD2"/>
<name>A0A2X0NXD2_9BASI</name>
<gene>
    <name evidence="1" type="primary">BQ5605_C003g01856</name>
    <name evidence="1" type="ORF">BQ5605_C003G01856</name>
</gene>
<evidence type="ECO:0000313" key="2">
    <source>
        <dbReference type="Proteomes" id="UP000249464"/>
    </source>
</evidence>
<protein>
    <submittedName>
        <fullName evidence="1">BQ5605_C003g01856 protein</fullName>
    </submittedName>
</protein>
<organism evidence="1 2">
    <name type="scientific">Microbotryum silenes-dioicae</name>
    <dbReference type="NCBI Taxonomy" id="796604"/>
    <lineage>
        <taxon>Eukaryota</taxon>
        <taxon>Fungi</taxon>
        <taxon>Dikarya</taxon>
        <taxon>Basidiomycota</taxon>
        <taxon>Pucciniomycotina</taxon>
        <taxon>Microbotryomycetes</taxon>
        <taxon>Microbotryales</taxon>
        <taxon>Microbotryaceae</taxon>
        <taxon>Microbotryum</taxon>
    </lineage>
</organism>
<accession>A0A2X0NXD2</accession>